<evidence type="ECO:0000256" key="5">
    <source>
        <dbReference type="ARBA" id="ARBA00022519"/>
    </source>
</evidence>
<evidence type="ECO:0000256" key="6">
    <source>
        <dbReference type="ARBA" id="ARBA00022692"/>
    </source>
</evidence>
<comment type="subcellular location">
    <subcellularLocation>
        <location evidence="2">Cell inner membrane</location>
        <topology evidence="2">Multi-pass membrane protein</topology>
    </subcellularLocation>
</comment>
<dbReference type="EMBL" id="JPER01000004">
    <property type="protein sequence ID" value="KFZ30770.1"/>
    <property type="molecule type" value="Genomic_DNA"/>
</dbReference>
<comment type="pathway">
    <text evidence="3">Porphyrin-containing compound metabolism; protoheme biosynthesis.</text>
</comment>
<dbReference type="AlphaFoldDB" id="A0A094ISV0"/>
<dbReference type="NCBIfam" id="TIGR00540">
    <property type="entry name" value="TPR_hemY_coli"/>
    <property type="match status" value="1"/>
</dbReference>
<evidence type="ECO:0000313" key="14">
    <source>
        <dbReference type="Proteomes" id="UP000054363"/>
    </source>
</evidence>
<keyword evidence="7 11" id="KW-1133">Transmembrane helix</keyword>
<dbReference type="PROSITE" id="PS50293">
    <property type="entry name" value="TPR_REGION"/>
    <property type="match status" value="1"/>
</dbReference>
<evidence type="ECO:0000313" key="13">
    <source>
        <dbReference type="EMBL" id="KFZ30770.1"/>
    </source>
</evidence>
<evidence type="ECO:0000256" key="1">
    <source>
        <dbReference type="ARBA" id="ARBA00002962"/>
    </source>
</evidence>
<feature type="domain" description="HemY N-terminal" evidence="12">
    <location>
        <begin position="26"/>
        <end position="129"/>
    </location>
</feature>
<dbReference type="PROSITE" id="PS50005">
    <property type="entry name" value="TPR"/>
    <property type="match status" value="1"/>
</dbReference>
<dbReference type="SUPFAM" id="SSF48452">
    <property type="entry name" value="TPR-like"/>
    <property type="match status" value="1"/>
</dbReference>
<evidence type="ECO:0000256" key="2">
    <source>
        <dbReference type="ARBA" id="ARBA00004429"/>
    </source>
</evidence>
<protein>
    <recommendedName>
        <fullName evidence="12">HemY N-terminal domain-containing protein</fullName>
    </recommendedName>
</protein>
<dbReference type="eggNOG" id="COG3071">
    <property type="taxonomic scope" value="Bacteria"/>
</dbReference>
<sequence>MKTALILVLLLAAGLLLGPLWSGNTGYVLIAIGHLTIETSLVAAAIFLVIAVILLRFILGLIMRLVRSTRWGVRWFGKRRQAKAQQAFDDGVRQLLNGDYRAASAAFNRSWQLDHHAVTAMLAGYAAQHIGELGQARDWLARSEQADKLQLSETLMTLRAEPEQAARRTELLEKLTKEYPQHPQLLRLAIDAYVRLHRWQEVLRLLPAAERLQLFNTTEYQQLVERAHHQLMLEAGRSGSDQLHQYWRGLSREQRRFAPIRRAYLAALINFGHTEAAGKVAARGLKRGDLKLAHLIDGELLVPGTELQEWIQDTLKRKPDDAMALQALGQLSLLTKDYSLAQRALRKAADVAPSRRVYLDLAQAYSAQGDPVNAVKAYQQALRE</sequence>
<name>A0A094ISV0_9GAMM</name>
<dbReference type="GO" id="GO:0005886">
    <property type="term" value="C:plasma membrane"/>
    <property type="evidence" value="ECO:0007669"/>
    <property type="project" value="UniProtKB-SubCell"/>
</dbReference>
<accession>A0A094ISV0</accession>
<keyword evidence="6 11" id="KW-0812">Transmembrane</keyword>
<feature type="repeat" description="TPR" evidence="10">
    <location>
        <begin position="322"/>
        <end position="355"/>
    </location>
</feature>
<comment type="caution">
    <text evidence="13">The sequence shown here is derived from an EMBL/GenBank/DDBJ whole genome shotgun (WGS) entry which is preliminary data.</text>
</comment>
<evidence type="ECO:0000256" key="10">
    <source>
        <dbReference type="PROSITE-ProRule" id="PRU00339"/>
    </source>
</evidence>
<organism evidence="13 14">
    <name type="scientific">Pseudidiomarina salinarum</name>
    <dbReference type="NCBI Taxonomy" id="435908"/>
    <lineage>
        <taxon>Bacteria</taxon>
        <taxon>Pseudomonadati</taxon>
        <taxon>Pseudomonadota</taxon>
        <taxon>Gammaproteobacteria</taxon>
        <taxon>Alteromonadales</taxon>
        <taxon>Idiomarinaceae</taxon>
        <taxon>Pseudidiomarina</taxon>
    </lineage>
</organism>
<comment type="function">
    <text evidence="1">Involved in a late step of protoheme IX synthesis.</text>
</comment>
<evidence type="ECO:0000259" key="12">
    <source>
        <dbReference type="Pfam" id="PF07219"/>
    </source>
</evidence>
<proteinExistence type="predicted"/>
<keyword evidence="9" id="KW-0627">Porphyrin biosynthesis</keyword>
<evidence type="ECO:0000256" key="7">
    <source>
        <dbReference type="ARBA" id="ARBA00022989"/>
    </source>
</evidence>
<evidence type="ECO:0000256" key="8">
    <source>
        <dbReference type="ARBA" id="ARBA00023136"/>
    </source>
</evidence>
<keyword evidence="14" id="KW-1185">Reference proteome</keyword>
<evidence type="ECO:0000256" key="9">
    <source>
        <dbReference type="ARBA" id="ARBA00023244"/>
    </source>
</evidence>
<dbReference type="Proteomes" id="UP000054363">
    <property type="component" value="Unassembled WGS sequence"/>
</dbReference>
<keyword evidence="10" id="KW-0802">TPR repeat</keyword>
<dbReference type="GO" id="GO:0042168">
    <property type="term" value="P:heme metabolic process"/>
    <property type="evidence" value="ECO:0007669"/>
    <property type="project" value="InterPro"/>
</dbReference>
<evidence type="ECO:0000256" key="11">
    <source>
        <dbReference type="SAM" id="Phobius"/>
    </source>
</evidence>
<dbReference type="RefSeq" id="WP_034776160.1">
    <property type="nucleotide sequence ID" value="NZ_JPER01000004.1"/>
</dbReference>
<dbReference type="OrthoDB" id="7067577at2"/>
<gene>
    <name evidence="13" type="ORF">IDSA_09655</name>
</gene>
<dbReference type="GO" id="GO:0006779">
    <property type="term" value="P:porphyrin-containing compound biosynthetic process"/>
    <property type="evidence" value="ECO:0007669"/>
    <property type="project" value="UniProtKB-KW"/>
</dbReference>
<dbReference type="InterPro" id="IPR019734">
    <property type="entry name" value="TPR_rpt"/>
</dbReference>
<reference evidence="13 14" key="1">
    <citation type="submission" date="2014-06" db="EMBL/GenBank/DDBJ databases">
        <title>The draft genome sequence of Idiomarina salinarum ISL-52.</title>
        <authorList>
            <person name="Du J."/>
            <person name="Shao Z."/>
        </authorList>
    </citation>
    <scope>NUCLEOTIDE SEQUENCE [LARGE SCALE GENOMIC DNA]</scope>
    <source>
        <strain evidence="13 14">ISL-52</strain>
    </source>
</reference>
<dbReference type="InterPro" id="IPR010817">
    <property type="entry name" value="HemY_N"/>
</dbReference>
<evidence type="ECO:0000256" key="4">
    <source>
        <dbReference type="ARBA" id="ARBA00022475"/>
    </source>
</evidence>
<dbReference type="Pfam" id="PF13181">
    <property type="entry name" value="TPR_8"/>
    <property type="match status" value="1"/>
</dbReference>
<evidence type="ECO:0000256" key="3">
    <source>
        <dbReference type="ARBA" id="ARBA00004744"/>
    </source>
</evidence>
<dbReference type="InterPro" id="IPR005254">
    <property type="entry name" value="Heme_biosyn_assoc_TPR_pro"/>
</dbReference>
<keyword evidence="5" id="KW-0997">Cell inner membrane</keyword>
<dbReference type="Gene3D" id="1.25.40.10">
    <property type="entry name" value="Tetratricopeptide repeat domain"/>
    <property type="match status" value="1"/>
</dbReference>
<dbReference type="UniPathway" id="UPA00252"/>
<keyword evidence="4" id="KW-1003">Cell membrane</keyword>
<dbReference type="InterPro" id="IPR011990">
    <property type="entry name" value="TPR-like_helical_dom_sf"/>
</dbReference>
<dbReference type="Pfam" id="PF07219">
    <property type="entry name" value="HemY_N"/>
    <property type="match status" value="1"/>
</dbReference>
<dbReference type="STRING" id="435908.IDSA_09655"/>
<keyword evidence="8 11" id="KW-0472">Membrane</keyword>
<feature type="transmembrane region" description="Helical" evidence="11">
    <location>
        <begin position="41"/>
        <end position="66"/>
    </location>
</feature>